<dbReference type="Pfam" id="PF01814">
    <property type="entry name" value="Hemerythrin"/>
    <property type="match status" value="1"/>
</dbReference>
<organism evidence="3 4">
    <name type="scientific">Haloactinospora alba</name>
    <dbReference type="NCBI Taxonomy" id="405555"/>
    <lineage>
        <taxon>Bacteria</taxon>
        <taxon>Bacillati</taxon>
        <taxon>Actinomycetota</taxon>
        <taxon>Actinomycetes</taxon>
        <taxon>Streptosporangiales</taxon>
        <taxon>Nocardiopsidaceae</taxon>
        <taxon>Haloactinospora</taxon>
    </lineage>
</organism>
<keyword evidence="4" id="KW-1185">Reference proteome</keyword>
<evidence type="ECO:0000259" key="2">
    <source>
        <dbReference type="Pfam" id="PF01814"/>
    </source>
</evidence>
<sequence>MECLLWGGNFATMHEPARASDPHPDQRQKPSAIQWGTDPLDTARRPRLPDSDLAHLRAERGSARGNGGSRLVLVHNHLREQLVQLRELVAEISDGRSDAAAVRGRINELSMQQNYRRLGNFCGSYCRVLHVHHTIEDQAMFPELVSARQSLGPVVRQLESEHQVIAELLTALDASLLSLVNGDGTLTDVREHVQALDRMLRSHLDYEEEELVEPLNLLNIDV</sequence>
<comment type="caution">
    <text evidence="3">The sequence shown here is derived from an EMBL/GenBank/DDBJ whole genome shotgun (WGS) entry which is preliminary data.</text>
</comment>
<protein>
    <submittedName>
        <fullName evidence="3">Hemerythrin HHE cation binding domain-containing protein</fullName>
    </submittedName>
</protein>
<evidence type="ECO:0000313" key="3">
    <source>
        <dbReference type="EMBL" id="TQN31645.1"/>
    </source>
</evidence>
<dbReference type="PANTHER" id="PTHR38048:SF2">
    <property type="entry name" value="HEMERYTHRIN-LIKE DOMAIN-CONTAINING PROTEIN"/>
    <property type="match status" value="1"/>
</dbReference>
<dbReference type="Gene3D" id="1.20.120.520">
    <property type="entry name" value="nmb1532 protein domain like"/>
    <property type="match status" value="1"/>
</dbReference>
<dbReference type="Proteomes" id="UP000317422">
    <property type="component" value="Unassembled WGS sequence"/>
</dbReference>
<dbReference type="InterPro" id="IPR012312">
    <property type="entry name" value="Hemerythrin-like"/>
</dbReference>
<reference evidence="3 4" key="1">
    <citation type="submission" date="2019-06" db="EMBL/GenBank/DDBJ databases">
        <title>Sequencing the genomes of 1000 actinobacteria strains.</title>
        <authorList>
            <person name="Klenk H.-P."/>
        </authorList>
    </citation>
    <scope>NUCLEOTIDE SEQUENCE [LARGE SCALE GENOMIC DNA]</scope>
    <source>
        <strain evidence="3 4">DSM 45015</strain>
    </source>
</reference>
<feature type="domain" description="Hemerythrin-like" evidence="2">
    <location>
        <begin position="70"/>
        <end position="212"/>
    </location>
</feature>
<feature type="compositionally biased region" description="Basic and acidic residues" evidence="1">
    <location>
        <begin position="15"/>
        <end position="28"/>
    </location>
</feature>
<feature type="region of interest" description="Disordered" evidence="1">
    <location>
        <begin position="14"/>
        <end position="47"/>
    </location>
</feature>
<name>A0A543NIH6_9ACTN</name>
<proteinExistence type="predicted"/>
<evidence type="ECO:0000313" key="4">
    <source>
        <dbReference type="Proteomes" id="UP000317422"/>
    </source>
</evidence>
<accession>A0A543NIH6</accession>
<dbReference type="CDD" id="cd12108">
    <property type="entry name" value="Hr-like"/>
    <property type="match status" value="1"/>
</dbReference>
<dbReference type="InterPro" id="IPR053206">
    <property type="entry name" value="Dimeric_xanthone_biosynth"/>
</dbReference>
<dbReference type="AlphaFoldDB" id="A0A543NIH6"/>
<dbReference type="EMBL" id="VFQC01000001">
    <property type="protein sequence ID" value="TQN31645.1"/>
    <property type="molecule type" value="Genomic_DNA"/>
</dbReference>
<evidence type="ECO:0000256" key="1">
    <source>
        <dbReference type="SAM" id="MobiDB-lite"/>
    </source>
</evidence>
<dbReference type="PANTHER" id="PTHR38048">
    <property type="entry name" value="EXPRESSED PROTEIN"/>
    <property type="match status" value="1"/>
</dbReference>
<gene>
    <name evidence="3" type="ORF">FHX37_1561</name>
</gene>